<keyword evidence="1" id="KW-0863">Zinc-finger</keyword>
<accession>A0ABC8TF65</accession>
<dbReference type="EMBL" id="CAUOFW020005002">
    <property type="protein sequence ID" value="CAK9168067.1"/>
    <property type="molecule type" value="Genomic_DNA"/>
</dbReference>
<evidence type="ECO:0000259" key="2">
    <source>
        <dbReference type="PROSITE" id="PS50103"/>
    </source>
</evidence>
<dbReference type="InterPro" id="IPR000571">
    <property type="entry name" value="Znf_CCCH"/>
</dbReference>
<evidence type="ECO:0000313" key="3">
    <source>
        <dbReference type="EMBL" id="CAK9168067.1"/>
    </source>
</evidence>
<keyword evidence="1" id="KW-0862">Zinc</keyword>
<evidence type="ECO:0000313" key="4">
    <source>
        <dbReference type="Proteomes" id="UP001642360"/>
    </source>
</evidence>
<comment type="caution">
    <text evidence="3">The sequence shown here is derived from an EMBL/GenBank/DDBJ whole genome shotgun (WGS) entry which is preliminary data.</text>
</comment>
<evidence type="ECO:0000256" key="1">
    <source>
        <dbReference type="PROSITE-ProRule" id="PRU00723"/>
    </source>
</evidence>
<reference evidence="3 4" key="1">
    <citation type="submission" date="2024-02" db="EMBL/GenBank/DDBJ databases">
        <authorList>
            <person name="Vignale AGUSTIN F."/>
            <person name="Sosa J E."/>
            <person name="Modenutti C."/>
        </authorList>
    </citation>
    <scope>NUCLEOTIDE SEQUENCE [LARGE SCALE GENOMIC DNA]</scope>
</reference>
<protein>
    <recommendedName>
        <fullName evidence="2">C3H1-type domain-containing protein</fullName>
    </recommendedName>
</protein>
<dbReference type="Pfam" id="PF00642">
    <property type="entry name" value="zf-CCCH"/>
    <property type="match status" value="1"/>
</dbReference>
<feature type="zinc finger region" description="C3H1-type" evidence="1">
    <location>
        <begin position="12"/>
        <end position="35"/>
    </location>
</feature>
<dbReference type="AlphaFoldDB" id="A0ABC8TF65"/>
<sequence length="66" mass="7650">MAEYLVRIFGVKCPFYFKIGACRHGDRCWRLHTKLSIIPTLRHVSAPGDDRSSQNSRILMKICLRS</sequence>
<dbReference type="GO" id="GO:0008270">
    <property type="term" value="F:zinc ion binding"/>
    <property type="evidence" value="ECO:0007669"/>
    <property type="project" value="UniProtKB-KW"/>
</dbReference>
<dbReference type="Proteomes" id="UP001642360">
    <property type="component" value="Unassembled WGS sequence"/>
</dbReference>
<keyword evidence="4" id="KW-1185">Reference proteome</keyword>
<dbReference type="PROSITE" id="PS50103">
    <property type="entry name" value="ZF_C3H1"/>
    <property type="match status" value="1"/>
</dbReference>
<gene>
    <name evidence="3" type="ORF">ILEXP_LOCUS37399</name>
</gene>
<keyword evidence="1" id="KW-0479">Metal-binding</keyword>
<proteinExistence type="predicted"/>
<organism evidence="3 4">
    <name type="scientific">Ilex paraguariensis</name>
    <name type="common">yerba mate</name>
    <dbReference type="NCBI Taxonomy" id="185542"/>
    <lineage>
        <taxon>Eukaryota</taxon>
        <taxon>Viridiplantae</taxon>
        <taxon>Streptophyta</taxon>
        <taxon>Embryophyta</taxon>
        <taxon>Tracheophyta</taxon>
        <taxon>Spermatophyta</taxon>
        <taxon>Magnoliopsida</taxon>
        <taxon>eudicotyledons</taxon>
        <taxon>Gunneridae</taxon>
        <taxon>Pentapetalae</taxon>
        <taxon>asterids</taxon>
        <taxon>campanulids</taxon>
        <taxon>Aquifoliales</taxon>
        <taxon>Aquifoliaceae</taxon>
        <taxon>Ilex</taxon>
    </lineage>
</organism>
<name>A0ABC8TF65_9AQUA</name>
<feature type="domain" description="C3H1-type" evidence="2">
    <location>
        <begin position="12"/>
        <end position="35"/>
    </location>
</feature>